<comment type="caution">
    <text evidence="1">The sequence shown here is derived from an EMBL/GenBank/DDBJ whole genome shotgun (WGS) entry which is preliminary data.</text>
</comment>
<evidence type="ECO:0000313" key="2">
    <source>
        <dbReference type="Proteomes" id="UP001501576"/>
    </source>
</evidence>
<dbReference type="EMBL" id="BAAABZ010000099">
    <property type="protein sequence ID" value="GAA0575034.1"/>
    <property type="molecule type" value="Genomic_DNA"/>
</dbReference>
<accession>A0ABN1EUV3</accession>
<dbReference type="Proteomes" id="UP001501576">
    <property type="component" value="Unassembled WGS sequence"/>
</dbReference>
<sequence>MTDRLTGVPGLVVEPAPPLFPDHPDACFVIHTASNRRLPATWVSTAAAQQFVAAVRGMADWTDANVTGTSALAQAIDEHDGTWDVYGVPRLPTPPYVPTPTEIADLLAQALDVITVNGWCQGEAFDTDDYDADQEDEEGLAPDQCRVGVRGAIHIAAEGHPRPPEAYEPSILASAATAALAETLGADVTVWNDAAGRTVDELHAR</sequence>
<reference evidence="1 2" key="1">
    <citation type="journal article" date="2019" name="Int. J. Syst. Evol. Microbiol.">
        <title>The Global Catalogue of Microorganisms (GCM) 10K type strain sequencing project: providing services to taxonomists for standard genome sequencing and annotation.</title>
        <authorList>
            <consortium name="The Broad Institute Genomics Platform"/>
            <consortium name="The Broad Institute Genome Sequencing Center for Infectious Disease"/>
            <person name="Wu L."/>
            <person name="Ma J."/>
        </authorList>
    </citation>
    <scope>NUCLEOTIDE SEQUENCE [LARGE SCALE GENOMIC DNA]</scope>
    <source>
        <strain evidence="1 2">JCM 5052</strain>
    </source>
</reference>
<dbReference type="RefSeq" id="WP_346161778.1">
    <property type="nucleotide sequence ID" value="NZ_BAAABZ010000099.1"/>
</dbReference>
<dbReference type="InterPro" id="IPR045677">
    <property type="entry name" value="DUF6197"/>
</dbReference>
<keyword evidence="2" id="KW-1185">Reference proteome</keyword>
<proteinExistence type="predicted"/>
<evidence type="ECO:0000313" key="1">
    <source>
        <dbReference type="EMBL" id="GAA0575034.1"/>
    </source>
</evidence>
<name>A0ABN1EUV3_9ACTN</name>
<organism evidence="1 2">
    <name type="scientific">Streptomyces mordarskii</name>
    <dbReference type="NCBI Taxonomy" id="1226758"/>
    <lineage>
        <taxon>Bacteria</taxon>
        <taxon>Bacillati</taxon>
        <taxon>Actinomycetota</taxon>
        <taxon>Actinomycetes</taxon>
        <taxon>Kitasatosporales</taxon>
        <taxon>Streptomycetaceae</taxon>
        <taxon>Streptomyces</taxon>
    </lineage>
</organism>
<protein>
    <submittedName>
        <fullName evidence="1">Uncharacterized protein</fullName>
    </submittedName>
</protein>
<dbReference type="Pfam" id="PF19698">
    <property type="entry name" value="DUF6197"/>
    <property type="match status" value="1"/>
</dbReference>
<gene>
    <name evidence="1" type="ORF">GCM10010390_92560</name>
</gene>